<dbReference type="InterPro" id="IPR036910">
    <property type="entry name" value="HMG_box_dom_sf"/>
</dbReference>
<evidence type="ECO:0000259" key="3">
    <source>
        <dbReference type="PROSITE" id="PS50118"/>
    </source>
</evidence>
<protein>
    <submittedName>
        <fullName evidence="4">HMG box domain-containing protein</fullName>
    </submittedName>
</protein>
<dbReference type="GO" id="GO:0005634">
    <property type="term" value="C:nucleus"/>
    <property type="evidence" value="ECO:0007669"/>
    <property type="project" value="UniProtKB-UniRule"/>
</dbReference>
<dbReference type="PROSITE" id="PS50118">
    <property type="entry name" value="HMG_BOX_2"/>
    <property type="match status" value="1"/>
</dbReference>
<name>A0AAV9YZ51_9AGAR</name>
<dbReference type="SMART" id="SM00398">
    <property type="entry name" value="HMG"/>
    <property type="match status" value="1"/>
</dbReference>
<feature type="compositionally biased region" description="Basic and acidic residues" evidence="2">
    <location>
        <begin position="323"/>
        <end position="332"/>
    </location>
</feature>
<gene>
    <name evidence="4" type="ORF">R3P38DRAFT_3299879</name>
</gene>
<dbReference type="SUPFAM" id="SSF47095">
    <property type="entry name" value="HMG-box"/>
    <property type="match status" value="1"/>
</dbReference>
<dbReference type="CDD" id="cd01389">
    <property type="entry name" value="HMG-box_ROX1-like"/>
    <property type="match status" value="1"/>
</dbReference>
<dbReference type="Gene3D" id="1.10.30.10">
    <property type="entry name" value="High mobility group box domain"/>
    <property type="match status" value="1"/>
</dbReference>
<organism evidence="4 5">
    <name type="scientific">Favolaschia claudopus</name>
    <dbReference type="NCBI Taxonomy" id="2862362"/>
    <lineage>
        <taxon>Eukaryota</taxon>
        <taxon>Fungi</taxon>
        <taxon>Dikarya</taxon>
        <taxon>Basidiomycota</taxon>
        <taxon>Agaricomycotina</taxon>
        <taxon>Agaricomycetes</taxon>
        <taxon>Agaricomycetidae</taxon>
        <taxon>Agaricales</taxon>
        <taxon>Marasmiineae</taxon>
        <taxon>Mycenaceae</taxon>
        <taxon>Favolaschia</taxon>
    </lineage>
</organism>
<reference evidence="4 5" key="1">
    <citation type="journal article" date="2024" name="J Genomics">
        <title>Draft genome sequencing and assembly of Favolaschia claudopus CIRM-BRFM 2984 isolated from oak limbs.</title>
        <authorList>
            <person name="Navarro D."/>
            <person name="Drula E."/>
            <person name="Chaduli D."/>
            <person name="Cazenave R."/>
            <person name="Ahrendt S."/>
            <person name="Wang J."/>
            <person name="Lipzen A."/>
            <person name="Daum C."/>
            <person name="Barry K."/>
            <person name="Grigoriev I.V."/>
            <person name="Favel A."/>
            <person name="Rosso M.N."/>
            <person name="Martin F."/>
        </authorList>
    </citation>
    <scope>NUCLEOTIDE SEQUENCE [LARGE SCALE GENOMIC DNA]</scope>
    <source>
        <strain evidence="4 5">CIRM-BRFM 2984</strain>
    </source>
</reference>
<dbReference type="InterPro" id="IPR009071">
    <property type="entry name" value="HMG_box_dom"/>
</dbReference>
<dbReference type="EMBL" id="JAWWNJ010000279">
    <property type="protein sequence ID" value="KAK6966384.1"/>
    <property type="molecule type" value="Genomic_DNA"/>
</dbReference>
<dbReference type="GO" id="GO:0003677">
    <property type="term" value="F:DNA binding"/>
    <property type="evidence" value="ECO:0007669"/>
    <property type="project" value="UniProtKB-UniRule"/>
</dbReference>
<proteinExistence type="predicted"/>
<keyword evidence="5" id="KW-1185">Reference proteome</keyword>
<feature type="region of interest" description="Disordered" evidence="2">
    <location>
        <begin position="283"/>
        <end position="347"/>
    </location>
</feature>
<feature type="compositionally biased region" description="Basic and acidic residues" evidence="2">
    <location>
        <begin position="291"/>
        <end position="308"/>
    </location>
</feature>
<evidence type="ECO:0000313" key="5">
    <source>
        <dbReference type="Proteomes" id="UP001362999"/>
    </source>
</evidence>
<feature type="domain" description="HMG box" evidence="3">
    <location>
        <begin position="114"/>
        <end position="183"/>
    </location>
</feature>
<feature type="compositionally biased region" description="Basic residues" evidence="2">
    <location>
        <begin position="312"/>
        <end position="322"/>
    </location>
</feature>
<sequence length="521" mass="56767">MPVERSRGSRRTCADGDGLVWTEPLVPPGISLATNLTPGAWDESSQAMPCMIYKFSVEHNLKAERAKSAAFLDAPPSTESKPNRTRHKHKVTPSLSIAPTVQPHPREPHTQTRNPRPPNAFIFFRSAFIRTGEVPADVETSHASLSAIAGLTWAALPALEKAAWHRKAEEERKRYLERFPAYASASGSSDRDRYVGRGSGKGGLAAVVARPNRRKQREVVPPDCSAGSEMILAVIQNPALPDCVRQAHIASLLLSKLRGVELREAIAKFDQERRERGEGGVEVRFGPVETPEGRLEESDPAPFEREGSRSFVVRRRCRNEKRRKSEEGKDGRCTLPPPLSPSTPIDPEASTATFAFDSDFDLLSSVPAIAPNTGFASTLELSFDLLSSIRPTANDEFTSTFEWPPLNKSSSSPFFDPSYLFSHAFPDTSTSPDVSSFCRSLEDLSLINPFPQPYSVGTHTGQPSPVLGCSSMFAIGGDPNSLTSSPEWIGLSMDGGLTPCAGLELRPDLAGLGDVRMSSLW</sequence>
<feature type="region of interest" description="Disordered" evidence="2">
    <location>
        <begin position="68"/>
        <end position="117"/>
    </location>
</feature>
<evidence type="ECO:0000256" key="2">
    <source>
        <dbReference type="SAM" id="MobiDB-lite"/>
    </source>
</evidence>
<keyword evidence="1" id="KW-0539">Nucleus</keyword>
<comment type="caution">
    <text evidence="4">The sequence shown here is derived from an EMBL/GenBank/DDBJ whole genome shotgun (WGS) entry which is preliminary data.</text>
</comment>
<accession>A0AAV9YZ51</accession>
<evidence type="ECO:0000256" key="1">
    <source>
        <dbReference type="PROSITE-ProRule" id="PRU00267"/>
    </source>
</evidence>
<feature type="DNA-binding region" description="HMG box" evidence="1">
    <location>
        <begin position="114"/>
        <end position="183"/>
    </location>
</feature>
<dbReference type="Pfam" id="PF00505">
    <property type="entry name" value="HMG_box"/>
    <property type="match status" value="1"/>
</dbReference>
<dbReference type="AlphaFoldDB" id="A0AAV9YZ51"/>
<dbReference type="Proteomes" id="UP001362999">
    <property type="component" value="Unassembled WGS sequence"/>
</dbReference>
<keyword evidence="1" id="KW-0238">DNA-binding</keyword>
<evidence type="ECO:0000313" key="4">
    <source>
        <dbReference type="EMBL" id="KAK6966384.1"/>
    </source>
</evidence>